<accession>A0ABT2C286</accession>
<reference evidence="2" key="1">
    <citation type="submission" date="2022-08" db="EMBL/GenBank/DDBJ databases">
        <title>Reclassification of Massilia species as members of the genera Telluria, Duganella, Pseudoduganella, Mokoshia gen. nov. and Zemynaea gen. nov. using orthogonal and non-orthogonal genome-based approaches.</title>
        <authorList>
            <person name="Bowman J.P."/>
        </authorList>
    </citation>
    <scope>NUCLEOTIDE SEQUENCE</scope>
    <source>
        <strain evidence="2">LMG 11547</strain>
    </source>
</reference>
<proteinExistence type="predicted"/>
<evidence type="ECO:0000256" key="1">
    <source>
        <dbReference type="SAM" id="SignalP"/>
    </source>
</evidence>
<evidence type="ECO:0000313" key="2">
    <source>
        <dbReference type="EMBL" id="MCS0631498.1"/>
    </source>
</evidence>
<feature type="signal peptide" evidence="1">
    <location>
        <begin position="1"/>
        <end position="26"/>
    </location>
</feature>
<keyword evidence="3" id="KW-1185">Reference proteome</keyword>
<name>A0ABT2C286_9BURK</name>
<gene>
    <name evidence="2" type="ORF">NX786_19395</name>
</gene>
<dbReference type="RefSeq" id="WP_259450571.1">
    <property type="nucleotide sequence ID" value="NZ_CP119520.1"/>
</dbReference>
<keyword evidence="1" id="KW-0732">Signal</keyword>
<comment type="caution">
    <text evidence="2">The sequence shown here is derived from an EMBL/GenBank/DDBJ whole genome shotgun (WGS) entry which is preliminary data.</text>
</comment>
<feature type="chain" id="PRO_5045878325" evidence="1">
    <location>
        <begin position="27"/>
        <end position="64"/>
    </location>
</feature>
<organism evidence="2 3">
    <name type="scientific">Telluria mixta</name>
    <dbReference type="NCBI Taxonomy" id="34071"/>
    <lineage>
        <taxon>Bacteria</taxon>
        <taxon>Pseudomonadati</taxon>
        <taxon>Pseudomonadota</taxon>
        <taxon>Betaproteobacteria</taxon>
        <taxon>Burkholderiales</taxon>
        <taxon>Oxalobacteraceae</taxon>
        <taxon>Telluria group</taxon>
        <taxon>Telluria</taxon>
    </lineage>
</organism>
<dbReference type="Proteomes" id="UP001165263">
    <property type="component" value="Unassembled WGS sequence"/>
</dbReference>
<sequence length="64" mass="6715">MNVLKHMEAIFLAAAVLVGVTSAAHAASIAKHERYDAQVTIEGQQMAVVKVTAKRLGAVDKAAI</sequence>
<protein>
    <submittedName>
        <fullName evidence="2">Uncharacterized protein</fullName>
    </submittedName>
</protein>
<evidence type="ECO:0000313" key="3">
    <source>
        <dbReference type="Proteomes" id="UP001165263"/>
    </source>
</evidence>
<dbReference type="EMBL" id="JANUHC010000007">
    <property type="protein sequence ID" value="MCS0631498.1"/>
    <property type="molecule type" value="Genomic_DNA"/>
</dbReference>